<gene>
    <name evidence="1" type="ORF">ACE1CC_22225</name>
</gene>
<keyword evidence="2" id="KW-1185">Reference proteome</keyword>
<dbReference type="InterPro" id="IPR037257">
    <property type="entry name" value="T2SS_E_N_sf"/>
</dbReference>
<name>A0ABV4XAY5_9CYAN</name>
<dbReference type="EMBL" id="JBHFNQ010000170">
    <property type="protein sequence ID" value="MFB2879582.1"/>
    <property type="molecule type" value="Genomic_DNA"/>
</dbReference>
<evidence type="ECO:0000313" key="2">
    <source>
        <dbReference type="Proteomes" id="UP001576774"/>
    </source>
</evidence>
<dbReference type="SUPFAM" id="SSF160246">
    <property type="entry name" value="EspE N-terminal domain-like"/>
    <property type="match status" value="1"/>
</dbReference>
<dbReference type="Proteomes" id="UP001576774">
    <property type="component" value="Unassembled WGS sequence"/>
</dbReference>
<evidence type="ECO:0000313" key="1">
    <source>
        <dbReference type="EMBL" id="MFB2879582.1"/>
    </source>
</evidence>
<comment type="caution">
    <text evidence="1">The sequence shown here is derived from an EMBL/GenBank/DDBJ whole genome shotgun (WGS) entry which is preliminary data.</text>
</comment>
<proteinExistence type="predicted"/>
<sequence>MMVINYTLNTETTTFRTQPTSSVKSAIAKRCVSSIAHSVKLGWILVNKKIISQTQLESVLTIQFRNNKKLGELLLEHQLISPNELQQALKEQYWRRNGYWVI</sequence>
<reference evidence="1 2" key="1">
    <citation type="submission" date="2024-09" db="EMBL/GenBank/DDBJ databases">
        <title>Floridaenema gen nov. (Aerosakkonemataceae, Aerosakkonematales ord. nov., Cyanobacteria) from benthic tropical and subtropical fresh waters, with the description of four new species.</title>
        <authorList>
            <person name="Moretto J.A."/>
            <person name="Berthold D.E."/>
            <person name="Lefler F.W."/>
            <person name="Huang I.-S."/>
            <person name="Laughinghouse H. IV."/>
        </authorList>
    </citation>
    <scope>NUCLEOTIDE SEQUENCE [LARGE SCALE GENOMIC DNA]</scope>
    <source>
        <strain evidence="1 2">BLCC-F46</strain>
    </source>
</reference>
<organism evidence="1 2">
    <name type="scientific">Floridaenema aerugineum BLCC-F46</name>
    <dbReference type="NCBI Taxonomy" id="3153654"/>
    <lineage>
        <taxon>Bacteria</taxon>
        <taxon>Bacillati</taxon>
        <taxon>Cyanobacteriota</taxon>
        <taxon>Cyanophyceae</taxon>
        <taxon>Oscillatoriophycideae</taxon>
        <taxon>Aerosakkonematales</taxon>
        <taxon>Aerosakkonemataceae</taxon>
        <taxon>Floridanema</taxon>
        <taxon>Floridanema aerugineum</taxon>
    </lineage>
</organism>
<dbReference type="RefSeq" id="WP_413272618.1">
    <property type="nucleotide sequence ID" value="NZ_JBHFNQ010000170.1"/>
</dbReference>
<accession>A0ABV4XAY5</accession>
<protein>
    <submittedName>
        <fullName evidence="1">Uncharacterized protein</fullName>
    </submittedName>
</protein>